<dbReference type="InterPro" id="IPR006015">
    <property type="entry name" value="Universal_stress_UspA"/>
</dbReference>
<dbReference type="Gene3D" id="3.40.50.620">
    <property type="entry name" value="HUPs"/>
    <property type="match status" value="1"/>
</dbReference>
<evidence type="ECO:0000259" key="2">
    <source>
        <dbReference type="Pfam" id="PF00582"/>
    </source>
</evidence>
<dbReference type="Pfam" id="PF00582">
    <property type="entry name" value="Usp"/>
    <property type="match status" value="1"/>
</dbReference>
<dbReference type="RefSeq" id="WP_256983869.1">
    <property type="nucleotide sequence ID" value="NZ_MTHB01000280.1"/>
</dbReference>
<dbReference type="AlphaFoldDB" id="A0A226WLU6"/>
<evidence type="ECO:0000313" key="4">
    <source>
        <dbReference type="Proteomes" id="UP000214720"/>
    </source>
</evidence>
<dbReference type="PANTHER" id="PTHR46268:SF6">
    <property type="entry name" value="UNIVERSAL STRESS PROTEIN UP12"/>
    <property type="match status" value="1"/>
</dbReference>
<reference evidence="4" key="1">
    <citation type="submission" date="2017-01" db="EMBL/GenBank/DDBJ databases">
        <title>Genome Analysis of Deinococcus marmoris KOPRI26562.</title>
        <authorList>
            <person name="Kim J.H."/>
            <person name="Oh H.-M."/>
        </authorList>
    </citation>
    <scope>NUCLEOTIDE SEQUENCE [LARGE SCALE GENOMIC DNA]</scope>
    <source>
        <strain evidence="4">PAMC 26633</strain>
    </source>
</reference>
<feature type="domain" description="UspA" evidence="2">
    <location>
        <begin position="14"/>
        <end position="160"/>
    </location>
</feature>
<organism evidence="3 4">
    <name type="scientific">Caballeronia sordidicola</name>
    <name type="common">Burkholderia sordidicola</name>
    <dbReference type="NCBI Taxonomy" id="196367"/>
    <lineage>
        <taxon>Bacteria</taxon>
        <taxon>Pseudomonadati</taxon>
        <taxon>Pseudomonadota</taxon>
        <taxon>Betaproteobacteria</taxon>
        <taxon>Burkholderiales</taxon>
        <taxon>Burkholderiaceae</taxon>
        <taxon>Caballeronia</taxon>
    </lineage>
</organism>
<dbReference type="InterPro" id="IPR006016">
    <property type="entry name" value="UspA"/>
</dbReference>
<accession>A0A226WLU6</accession>
<dbReference type="InterPro" id="IPR014729">
    <property type="entry name" value="Rossmann-like_a/b/a_fold"/>
</dbReference>
<protein>
    <submittedName>
        <fullName evidence="3">Universal stress protein UspA</fullName>
    </submittedName>
</protein>
<name>A0A226WLU6_CABSO</name>
<dbReference type="EMBL" id="MTHB01000280">
    <property type="protein sequence ID" value="OXC72164.1"/>
    <property type="molecule type" value="Genomic_DNA"/>
</dbReference>
<comment type="similarity">
    <text evidence="1">Belongs to the universal stress protein A family.</text>
</comment>
<comment type="caution">
    <text evidence="3">The sequence shown here is derived from an EMBL/GenBank/DDBJ whole genome shotgun (WGS) entry which is preliminary data.</text>
</comment>
<evidence type="ECO:0000256" key="1">
    <source>
        <dbReference type="ARBA" id="ARBA00008791"/>
    </source>
</evidence>
<sequence>MELQATNTDVRAGFKRILLCVDPTAASARAAAFVPHLANKETRVRIVGVVENAHAVIPLGPLAAFHLSAANALLLQDVENACAASQELFASSGAKLEIRIIDLITHGGGVVHALAKAAQDWRADLLVMGSRQHQGLLHWVEGAVSEPLMKFAACAILVLPERGDVAWRARP</sequence>
<dbReference type="PRINTS" id="PR01438">
    <property type="entry name" value="UNVRSLSTRESS"/>
</dbReference>
<dbReference type="Proteomes" id="UP000214720">
    <property type="component" value="Unassembled WGS sequence"/>
</dbReference>
<dbReference type="CDD" id="cd00293">
    <property type="entry name" value="USP-like"/>
    <property type="match status" value="1"/>
</dbReference>
<proteinExistence type="inferred from homology"/>
<gene>
    <name evidence="3" type="ORF">BSU04_43250</name>
</gene>
<dbReference type="SUPFAM" id="SSF52402">
    <property type="entry name" value="Adenine nucleotide alpha hydrolases-like"/>
    <property type="match status" value="1"/>
</dbReference>
<dbReference type="PANTHER" id="PTHR46268">
    <property type="entry name" value="STRESS RESPONSE PROTEIN NHAX"/>
    <property type="match status" value="1"/>
</dbReference>
<evidence type="ECO:0000313" key="3">
    <source>
        <dbReference type="EMBL" id="OXC72164.1"/>
    </source>
</evidence>